<dbReference type="EMBL" id="VUJU01006907">
    <property type="protein sequence ID" value="KAF0747248.1"/>
    <property type="molecule type" value="Genomic_DNA"/>
</dbReference>
<evidence type="ECO:0000256" key="1">
    <source>
        <dbReference type="ARBA" id="ARBA00001968"/>
    </source>
</evidence>
<dbReference type="OrthoDB" id="6627079at2759"/>
<sequence length="122" mass="13956">MIIYKILINYEKLCIKFSKQLIRNILDSTNINIWKSGTLFFNYKDFVSIVLLAIVDANCKFIFVDIGSYGKEGDSVFPPNANIPNSDQILPYVIVGDGAFRLDPHMMRPCSKIESRNDCEKK</sequence>
<evidence type="ECO:0000313" key="4">
    <source>
        <dbReference type="EMBL" id="KAF0747248.1"/>
    </source>
</evidence>
<comment type="caution">
    <text evidence="4">The sequence shown here is derived from an EMBL/GenBank/DDBJ whole genome shotgun (WGS) entry which is preliminary data.</text>
</comment>
<evidence type="ECO:0000256" key="2">
    <source>
        <dbReference type="ARBA" id="ARBA00022723"/>
    </source>
</evidence>
<protein>
    <submittedName>
        <fullName evidence="4">DDE Tnp4 domain-containing protein</fullName>
    </submittedName>
</protein>
<dbReference type="GO" id="GO:0046872">
    <property type="term" value="F:metal ion binding"/>
    <property type="evidence" value="ECO:0007669"/>
    <property type="project" value="UniProtKB-KW"/>
</dbReference>
<evidence type="ECO:0000313" key="5">
    <source>
        <dbReference type="Proteomes" id="UP000478052"/>
    </source>
</evidence>
<accession>A0A6G0Y1L3</accession>
<name>A0A6G0Y1L3_APHCR</name>
<reference evidence="4 5" key="1">
    <citation type="submission" date="2019-08" db="EMBL/GenBank/DDBJ databases">
        <title>Whole genome of Aphis craccivora.</title>
        <authorList>
            <person name="Voronova N.V."/>
            <person name="Shulinski R.S."/>
            <person name="Bandarenka Y.V."/>
            <person name="Zhorov D.G."/>
            <person name="Warner D."/>
        </authorList>
    </citation>
    <scope>NUCLEOTIDE SEQUENCE [LARGE SCALE GENOMIC DNA]</scope>
    <source>
        <strain evidence="4">180601</strain>
        <tissue evidence="4">Whole Body</tissue>
    </source>
</reference>
<dbReference type="Pfam" id="PF13359">
    <property type="entry name" value="DDE_Tnp_4"/>
    <property type="match status" value="1"/>
</dbReference>
<dbReference type="AlphaFoldDB" id="A0A6G0Y1L3"/>
<evidence type="ECO:0000259" key="3">
    <source>
        <dbReference type="Pfam" id="PF13359"/>
    </source>
</evidence>
<organism evidence="4 5">
    <name type="scientific">Aphis craccivora</name>
    <name type="common">Cowpea aphid</name>
    <dbReference type="NCBI Taxonomy" id="307492"/>
    <lineage>
        <taxon>Eukaryota</taxon>
        <taxon>Metazoa</taxon>
        <taxon>Ecdysozoa</taxon>
        <taxon>Arthropoda</taxon>
        <taxon>Hexapoda</taxon>
        <taxon>Insecta</taxon>
        <taxon>Pterygota</taxon>
        <taxon>Neoptera</taxon>
        <taxon>Paraneoptera</taxon>
        <taxon>Hemiptera</taxon>
        <taxon>Sternorrhyncha</taxon>
        <taxon>Aphidomorpha</taxon>
        <taxon>Aphidoidea</taxon>
        <taxon>Aphididae</taxon>
        <taxon>Aphidini</taxon>
        <taxon>Aphis</taxon>
        <taxon>Aphis</taxon>
    </lineage>
</organism>
<proteinExistence type="predicted"/>
<comment type="cofactor">
    <cofactor evidence="1">
        <name>a divalent metal cation</name>
        <dbReference type="ChEBI" id="CHEBI:60240"/>
    </cofactor>
</comment>
<feature type="domain" description="DDE Tnp4" evidence="3">
    <location>
        <begin position="27"/>
        <end position="112"/>
    </location>
</feature>
<gene>
    <name evidence="4" type="ORF">FWK35_00020553</name>
</gene>
<dbReference type="Proteomes" id="UP000478052">
    <property type="component" value="Unassembled WGS sequence"/>
</dbReference>
<dbReference type="InterPro" id="IPR027806">
    <property type="entry name" value="HARBI1_dom"/>
</dbReference>
<keyword evidence="5" id="KW-1185">Reference proteome</keyword>
<keyword evidence="2" id="KW-0479">Metal-binding</keyword>